<dbReference type="Pfam" id="PF01019">
    <property type="entry name" value="G_glu_transpept"/>
    <property type="match status" value="1"/>
</dbReference>
<dbReference type="InterPro" id="IPR043137">
    <property type="entry name" value="GGT_ssub_C"/>
</dbReference>
<dbReference type="Proteomes" id="UP000480943">
    <property type="component" value="Unassembled WGS sequence"/>
</dbReference>
<keyword evidence="6 11" id="KW-0865">Zymogen</keyword>
<comment type="caution">
    <text evidence="12">The sequence shown here is derived from an EMBL/GenBank/DDBJ whole genome shotgun (WGS) entry which is preliminary data.</text>
</comment>
<dbReference type="AlphaFoldDB" id="A0AAD3WXQ9"/>
<evidence type="ECO:0000256" key="11">
    <source>
        <dbReference type="RuleBase" id="RU368036"/>
    </source>
</evidence>
<evidence type="ECO:0000313" key="13">
    <source>
        <dbReference type="Proteomes" id="UP000480943"/>
    </source>
</evidence>
<accession>A0AAD3WXQ9</accession>
<feature type="active site" description="Nucleophile" evidence="9">
    <location>
        <position position="460"/>
    </location>
</feature>
<comment type="PTM">
    <text evidence="11">Cleaved by autocatalysis into a large and a small subunit.</text>
</comment>
<comment type="catalytic activity">
    <reaction evidence="2 11">
        <text>glutathione + H2O = L-cysteinylglycine + L-glutamate</text>
        <dbReference type="Rhea" id="RHEA:28807"/>
        <dbReference type="ChEBI" id="CHEBI:15377"/>
        <dbReference type="ChEBI" id="CHEBI:29985"/>
        <dbReference type="ChEBI" id="CHEBI:57925"/>
        <dbReference type="ChEBI" id="CHEBI:61694"/>
        <dbReference type="EC" id="3.4.19.13"/>
    </reaction>
</comment>
<dbReference type="SUPFAM" id="SSF56235">
    <property type="entry name" value="N-terminal nucleophile aminohydrolases (Ntn hydrolases)"/>
    <property type="match status" value="1"/>
</dbReference>
<dbReference type="PANTHER" id="PTHR43199:SF1">
    <property type="entry name" value="GLUTATHIONE HYDROLASE PROENZYME"/>
    <property type="match status" value="1"/>
</dbReference>
<dbReference type="GO" id="GO:0103068">
    <property type="term" value="F:leukotriene C4 gamma-glutamyl transferase activity"/>
    <property type="evidence" value="ECO:0007669"/>
    <property type="project" value="UniProtKB-EC"/>
</dbReference>
<feature type="binding site" evidence="10">
    <location>
        <position position="500"/>
    </location>
    <ligand>
        <name>L-glutamate</name>
        <dbReference type="ChEBI" id="CHEBI:29985"/>
    </ligand>
</feature>
<dbReference type="EC" id="2.3.2.2" evidence="11"/>
<comment type="similarity">
    <text evidence="3 11">Belongs to the gamma-glutamyltransferase family.</text>
</comment>
<dbReference type="PANTHER" id="PTHR43199">
    <property type="entry name" value="GLUTATHIONE HYDROLASE"/>
    <property type="match status" value="1"/>
</dbReference>
<evidence type="ECO:0000256" key="10">
    <source>
        <dbReference type="PIRSR" id="PIRSR600101-2"/>
    </source>
</evidence>
<evidence type="ECO:0000256" key="4">
    <source>
        <dbReference type="ARBA" id="ARBA00022679"/>
    </source>
</evidence>
<keyword evidence="5 11" id="KW-0378">Hydrolase</keyword>
<dbReference type="GO" id="GO:0006750">
    <property type="term" value="P:glutathione biosynthetic process"/>
    <property type="evidence" value="ECO:0007669"/>
    <property type="project" value="UniProtKB-KW"/>
</dbReference>
<dbReference type="InterPro" id="IPR043138">
    <property type="entry name" value="GGT_lsub"/>
</dbReference>
<keyword evidence="11" id="KW-0317">Glutathione biosynthesis</keyword>
<comment type="pathway">
    <text evidence="11">Sulfur metabolism; glutathione metabolism.</text>
</comment>
<feature type="binding site" evidence="10">
    <location>
        <position position="170"/>
    </location>
    <ligand>
        <name>L-glutamate</name>
        <dbReference type="ChEBI" id="CHEBI:29985"/>
    </ligand>
</feature>
<evidence type="ECO:0000256" key="8">
    <source>
        <dbReference type="ARBA" id="ARBA00047417"/>
    </source>
</evidence>
<dbReference type="GO" id="GO:0036374">
    <property type="term" value="F:glutathione hydrolase activity"/>
    <property type="evidence" value="ECO:0007669"/>
    <property type="project" value="UniProtKB-UniRule"/>
</dbReference>
<evidence type="ECO:0000256" key="2">
    <source>
        <dbReference type="ARBA" id="ARBA00001089"/>
    </source>
</evidence>
<proteinExistence type="inferred from homology"/>
<keyword evidence="7 11" id="KW-0012">Acyltransferase</keyword>
<evidence type="ECO:0000256" key="7">
    <source>
        <dbReference type="ARBA" id="ARBA00023315"/>
    </source>
</evidence>
<dbReference type="Gene3D" id="1.10.246.130">
    <property type="match status" value="1"/>
</dbReference>
<dbReference type="NCBIfam" id="TIGR00066">
    <property type="entry name" value="g_glut_trans"/>
    <property type="match status" value="1"/>
</dbReference>
<keyword evidence="4 11" id="KW-0808">Transferase</keyword>
<dbReference type="EC" id="3.4.19.13" evidence="11"/>
<protein>
    <recommendedName>
        <fullName evidence="11">Glutathione hydrolase proenzyme</fullName>
        <ecNumber evidence="11">2.3.2.2</ecNumber>
        <ecNumber evidence="11">3.4.19.13</ecNumber>
    </recommendedName>
    <component>
        <recommendedName>
            <fullName evidence="11">Glutathione hydrolase large chain</fullName>
        </recommendedName>
    </component>
    <component>
        <recommendedName>
            <fullName evidence="11">Glutathione hydrolase small chain</fullName>
        </recommendedName>
    </component>
</protein>
<dbReference type="InterPro" id="IPR000101">
    <property type="entry name" value="GGT_peptidase"/>
</dbReference>
<sequence>MLGSATKPLMKQGIKLSSRKYVPPSQYLMNNQAQRASSCYSCSQQSYLNKDEVMAKLAQKLLLALSGLLLSHTVIATVSQTSDHIAPELGDVRTQQQQITAQKWMVATANSYASEAGAEILQQGGNAIDAMVTIQLVLGLVEPQSSGIGGGAFLLYWDQEQQELTSFDGRETAPFAATPQLFLDDKGQPLTFFDAVVGGRSVATPGTVKLLWQTHQQLGKLPWKSVVQPAIKLAQQGFIVSPRLANAIAQSQESLNKFAPTRAYFFHPDGTARQSGELLTNPDYAATLKQIAEHGAKAFYQGAIAKDIVATVRQAPTNPGVLSVLDLAAYQIKQRQPICAPYHQYQICGMGPPSSGALTVGQIMAMLSHYPMAKLGPNNITSWRLLADASRLAFADRGRYMADSDYVPMPKQGLLAPQYIEKRAQLLKGEKALAQVEPGLPSWPQALKQADDQAIELPSTSHFVIVDKQKNVVSMTSTIENGFGSRLMVRGFLLNNELTDFSFRSQVDGVPIANRVEPGKRPRSSMAPTIVLKQGQPYLAIGSPGGSQIIGYVSKTLLGYLSWNLSLQQAIDLPNMNNRFGPYELEQNTGAEQWAEPLKKLGYQVQVKDLNSGVQAIALKPQSDGSIQLIGAADPRREGKVIGQ</sequence>
<comment type="catalytic activity">
    <reaction evidence="8 11">
        <text>an N-terminal (5-L-glutamyl)-[peptide] + an alpha-amino acid = 5-L-glutamyl amino acid + an N-terminal L-alpha-aminoacyl-[peptide]</text>
        <dbReference type="Rhea" id="RHEA:23904"/>
        <dbReference type="Rhea" id="RHEA-COMP:9780"/>
        <dbReference type="Rhea" id="RHEA-COMP:9795"/>
        <dbReference type="ChEBI" id="CHEBI:77644"/>
        <dbReference type="ChEBI" id="CHEBI:78597"/>
        <dbReference type="ChEBI" id="CHEBI:78599"/>
        <dbReference type="ChEBI" id="CHEBI:78608"/>
        <dbReference type="EC" id="2.3.2.2"/>
    </reaction>
</comment>
<evidence type="ECO:0000256" key="6">
    <source>
        <dbReference type="ARBA" id="ARBA00023145"/>
    </source>
</evidence>
<comment type="catalytic activity">
    <reaction evidence="1 11">
        <text>an S-substituted glutathione + H2O = an S-substituted L-cysteinylglycine + L-glutamate</text>
        <dbReference type="Rhea" id="RHEA:59468"/>
        <dbReference type="ChEBI" id="CHEBI:15377"/>
        <dbReference type="ChEBI" id="CHEBI:29985"/>
        <dbReference type="ChEBI" id="CHEBI:90779"/>
        <dbReference type="ChEBI" id="CHEBI:143103"/>
        <dbReference type="EC" id="3.4.19.13"/>
    </reaction>
</comment>
<comment type="subunit">
    <text evidence="11">This enzyme consists of two polypeptide chains, which are synthesized in precursor form from a single polypeptide.</text>
</comment>
<evidence type="ECO:0000256" key="3">
    <source>
        <dbReference type="ARBA" id="ARBA00009381"/>
    </source>
</evidence>
<dbReference type="InterPro" id="IPR051792">
    <property type="entry name" value="GGT_bact"/>
</dbReference>
<evidence type="ECO:0000256" key="1">
    <source>
        <dbReference type="ARBA" id="ARBA00001049"/>
    </source>
</evidence>
<dbReference type="PRINTS" id="PR01210">
    <property type="entry name" value="GGTRANSPTASE"/>
</dbReference>
<evidence type="ECO:0000256" key="9">
    <source>
        <dbReference type="PIRSR" id="PIRSR600101-1"/>
    </source>
</evidence>
<dbReference type="EMBL" id="VZUQ01000035">
    <property type="protein sequence ID" value="KAB1183019.1"/>
    <property type="molecule type" value="Genomic_DNA"/>
</dbReference>
<dbReference type="InterPro" id="IPR029055">
    <property type="entry name" value="Ntn_hydrolases_N"/>
</dbReference>
<evidence type="ECO:0000313" key="12">
    <source>
        <dbReference type="EMBL" id="KAB1183019.1"/>
    </source>
</evidence>
<feature type="binding site" evidence="10">
    <location>
        <position position="546"/>
    </location>
    <ligand>
        <name>L-glutamate</name>
        <dbReference type="ChEBI" id="CHEBI:29985"/>
    </ligand>
</feature>
<name>A0AAD3WXQ9_PHODD</name>
<dbReference type="GO" id="GO:0006751">
    <property type="term" value="P:glutathione catabolic process"/>
    <property type="evidence" value="ECO:0007669"/>
    <property type="project" value="UniProtKB-UniRule"/>
</dbReference>
<reference evidence="12 13" key="1">
    <citation type="submission" date="2019-09" db="EMBL/GenBank/DDBJ databases">
        <title>Photobacterium damselae subsp. damselae CDC-2227-81, a human clinical isolate.</title>
        <authorList>
            <person name="Osorio C.R."/>
        </authorList>
    </citation>
    <scope>NUCLEOTIDE SEQUENCE [LARGE SCALE GENOMIC DNA]</scope>
    <source>
        <strain evidence="12 13">CDC-2227-81</strain>
    </source>
</reference>
<dbReference type="Gene3D" id="3.60.20.40">
    <property type="match status" value="1"/>
</dbReference>
<feature type="binding site" evidence="10">
    <location>
        <begin position="524"/>
        <end position="525"/>
    </location>
    <ligand>
        <name>L-glutamate</name>
        <dbReference type="ChEBI" id="CHEBI:29985"/>
    </ligand>
</feature>
<evidence type="ECO:0000256" key="5">
    <source>
        <dbReference type="ARBA" id="ARBA00022801"/>
    </source>
</evidence>
<organism evidence="12 13">
    <name type="scientific">Photobacterium damselae subsp. damselae</name>
    <name type="common">Listonella damsela</name>
    <dbReference type="NCBI Taxonomy" id="85581"/>
    <lineage>
        <taxon>Bacteria</taxon>
        <taxon>Pseudomonadati</taxon>
        <taxon>Pseudomonadota</taxon>
        <taxon>Gammaproteobacteria</taxon>
        <taxon>Vibrionales</taxon>
        <taxon>Vibrionaceae</taxon>
        <taxon>Photobacterium</taxon>
    </lineage>
</organism>
<gene>
    <name evidence="12" type="primary">ggt</name>
    <name evidence="12" type="ORF">F6450_05020</name>
</gene>